<keyword evidence="1" id="KW-0732">Signal</keyword>
<dbReference type="InterPro" id="IPR026444">
    <property type="entry name" value="Secre_tail"/>
</dbReference>
<protein>
    <recommendedName>
        <fullName evidence="2">Secretion system C-terminal sorting domain-containing protein</fullName>
    </recommendedName>
</protein>
<feature type="chain" id="PRO_5012668200" description="Secretion system C-terminal sorting domain-containing protein" evidence="1">
    <location>
        <begin position="21"/>
        <end position="382"/>
    </location>
</feature>
<feature type="domain" description="Secretion system C-terminal sorting" evidence="2">
    <location>
        <begin position="304"/>
        <end position="380"/>
    </location>
</feature>
<dbReference type="EMBL" id="FLUM01000001">
    <property type="protein sequence ID" value="SBV94000.1"/>
    <property type="molecule type" value="Genomic_DNA"/>
</dbReference>
<evidence type="ECO:0000259" key="2">
    <source>
        <dbReference type="Pfam" id="PF18962"/>
    </source>
</evidence>
<organism evidence="3">
    <name type="scientific">uncultured Dysgonomonas sp</name>
    <dbReference type="NCBI Taxonomy" id="206096"/>
    <lineage>
        <taxon>Bacteria</taxon>
        <taxon>Pseudomonadati</taxon>
        <taxon>Bacteroidota</taxon>
        <taxon>Bacteroidia</taxon>
        <taxon>Bacteroidales</taxon>
        <taxon>Dysgonomonadaceae</taxon>
        <taxon>Dysgonomonas</taxon>
        <taxon>environmental samples</taxon>
    </lineage>
</organism>
<proteinExistence type="predicted"/>
<sequence length="382" mass="43445">MKPAQILFLLSLWVALPGFSQLNNSHNHLRPGDVLIKQQVEYRDPGNAGKDRLWDFSNLKTLNNAYTLTYSLPPLEGDSVYILGDTRYPKKDISDNELIVGTEHNTMYYYRMIHDSLLQTGHENPVVELKYTTPMVLMQYPLNYGQSISSDYTSKGLYSGTVDIHTHGTMVTAADAYGKMILPSGDTLSPVLRVKTIQSILDSPVEGSFSIETGDQGKQLETCRWYSKGYRYPVFETVRNINLNDSTEIFSTAFFYPPQDHLYLDTDPENLALLEEVWDMDKKQEELQEQVKTVSLEDIMSCRIYPNPVTSILNLEYELKQEAKVAFELYSIDGMPVKKIAAKSKTAGIYYETIDCSSLHPKNYVLRITANSVLINEIIIKK</sequence>
<accession>A0A212J3J5</accession>
<reference evidence="3" key="1">
    <citation type="submission" date="2016-04" db="EMBL/GenBank/DDBJ databases">
        <authorList>
            <person name="Evans L.H."/>
            <person name="Alamgir A."/>
            <person name="Owens N."/>
            <person name="Weber N.D."/>
            <person name="Virtaneva K."/>
            <person name="Barbian K."/>
            <person name="Babar A."/>
            <person name="Rosenke K."/>
        </authorList>
    </citation>
    <scope>NUCLEOTIDE SEQUENCE</scope>
    <source>
        <strain evidence="3">86-1</strain>
    </source>
</reference>
<name>A0A212J3J5_9BACT</name>
<dbReference type="NCBIfam" id="TIGR04183">
    <property type="entry name" value="Por_Secre_tail"/>
    <property type="match status" value="1"/>
</dbReference>
<dbReference type="RefSeq" id="WP_296938897.1">
    <property type="nucleotide sequence ID" value="NZ_LT599032.1"/>
</dbReference>
<dbReference type="AlphaFoldDB" id="A0A212J3J5"/>
<dbReference type="Pfam" id="PF18962">
    <property type="entry name" value="Por_Secre_tail"/>
    <property type="match status" value="1"/>
</dbReference>
<feature type="signal peptide" evidence="1">
    <location>
        <begin position="1"/>
        <end position="20"/>
    </location>
</feature>
<evidence type="ECO:0000256" key="1">
    <source>
        <dbReference type="SAM" id="SignalP"/>
    </source>
</evidence>
<gene>
    <name evidence="3" type="ORF">KL86DYS1_11016</name>
</gene>
<evidence type="ECO:0000313" key="3">
    <source>
        <dbReference type="EMBL" id="SBV94000.1"/>
    </source>
</evidence>